<protein>
    <recommendedName>
        <fullName evidence="2">PiggyBac transposable element-derived protein domain-containing protein</fullName>
    </recommendedName>
</protein>
<sequence length="149" mass="17475">MDEEGERIRNLIDSVEKEMARKKKQEGKLVQSEDNCSVKNKLSDQLIALNRTLKKKIWLKKSITTQTLLNQQMRKTCVNRIRFKFLVTVLRFDDSNTRQERRSVDKLAPIRSLFQQIVKKCSENFTVSEYVTIDEMLESFREGAVSNNS</sequence>
<reference evidence="3 4" key="1">
    <citation type="journal article" date="2022" name="Allergy">
        <title>Genome assembly and annotation of Periplaneta americana reveal a comprehensive cockroach allergen profile.</title>
        <authorList>
            <person name="Wang L."/>
            <person name="Xiong Q."/>
            <person name="Saelim N."/>
            <person name="Wang L."/>
            <person name="Nong W."/>
            <person name="Wan A.T."/>
            <person name="Shi M."/>
            <person name="Liu X."/>
            <person name="Cao Q."/>
            <person name="Hui J.H.L."/>
            <person name="Sookrung N."/>
            <person name="Leung T.F."/>
            <person name="Tungtrongchitr A."/>
            <person name="Tsui S.K.W."/>
        </authorList>
    </citation>
    <scope>NUCLEOTIDE SEQUENCE [LARGE SCALE GENOMIC DNA]</scope>
    <source>
        <strain evidence="3">PWHHKU_190912</strain>
    </source>
</reference>
<organism evidence="3 4">
    <name type="scientific">Periplaneta americana</name>
    <name type="common">American cockroach</name>
    <name type="synonym">Blatta americana</name>
    <dbReference type="NCBI Taxonomy" id="6978"/>
    <lineage>
        <taxon>Eukaryota</taxon>
        <taxon>Metazoa</taxon>
        <taxon>Ecdysozoa</taxon>
        <taxon>Arthropoda</taxon>
        <taxon>Hexapoda</taxon>
        <taxon>Insecta</taxon>
        <taxon>Pterygota</taxon>
        <taxon>Neoptera</taxon>
        <taxon>Polyneoptera</taxon>
        <taxon>Dictyoptera</taxon>
        <taxon>Blattodea</taxon>
        <taxon>Blattoidea</taxon>
        <taxon>Blattidae</taxon>
        <taxon>Blattinae</taxon>
        <taxon>Periplaneta</taxon>
    </lineage>
</organism>
<dbReference type="InterPro" id="IPR029526">
    <property type="entry name" value="PGBD"/>
</dbReference>
<evidence type="ECO:0000256" key="1">
    <source>
        <dbReference type="SAM" id="Coils"/>
    </source>
</evidence>
<proteinExistence type="predicted"/>
<feature type="coiled-coil region" evidence="1">
    <location>
        <begin position="5"/>
        <end position="35"/>
    </location>
</feature>
<keyword evidence="1" id="KW-0175">Coiled coil</keyword>
<dbReference type="EMBL" id="JAJSOF020000041">
    <property type="protein sequence ID" value="KAJ4426017.1"/>
    <property type="molecule type" value="Genomic_DNA"/>
</dbReference>
<accession>A0ABQ8RWL1</accession>
<dbReference type="Pfam" id="PF13843">
    <property type="entry name" value="DDE_Tnp_1_7"/>
    <property type="match status" value="1"/>
</dbReference>
<gene>
    <name evidence="3" type="ORF">ANN_27644</name>
</gene>
<feature type="domain" description="PiggyBac transposable element-derived protein" evidence="2">
    <location>
        <begin position="55"/>
        <end position="141"/>
    </location>
</feature>
<evidence type="ECO:0000313" key="3">
    <source>
        <dbReference type="EMBL" id="KAJ4426017.1"/>
    </source>
</evidence>
<comment type="caution">
    <text evidence="3">The sequence shown here is derived from an EMBL/GenBank/DDBJ whole genome shotgun (WGS) entry which is preliminary data.</text>
</comment>
<name>A0ABQ8RWL1_PERAM</name>
<evidence type="ECO:0000259" key="2">
    <source>
        <dbReference type="Pfam" id="PF13843"/>
    </source>
</evidence>
<evidence type="ECO:0000313" key="4">
    <source>
        <dbReference type="Proteomes" id="UP001148838"/>
    </source>
</evidence>
<keyword evidence="4" id="KW-1185">Reference proteome</keyword>
<dbReference type="Proteomes" id="UP001148838">
    <property type="component" value="Unassembled WGS sequence"/>
</dbReference>